<feature type="region of interest" description="Disordered" evidence="1">
    <location>
        <begin position="1"/>
        <end position="20"/>
    </location>
</feature>
<dbReference type="AlphaFoldDB" id="A0A8H4QVL2"/>
<organism evidence="2 3">
    <name type="scientific">Agrocybe pediades</name>
    <dbReference type="NCBI Taxonomy" id="84607"/>
    <lineage>
        <taxon>Eukaryota</taxon>
        <taxon>Fungi</taxon>
        <taxon>Dikarya</taxon>
        <taxon>Basidiomycota</taxon>
        <taxon>Agaricomycotina</taxon>
        <taxon>Agaricomycetes</taxon>
        <taxon>Agaricomycetidae</taxon>
        <taxon>Agaricales</taxon>
        <taxon>Agaricineae</taxon>
        <taxon>Strophariaceae</taxon>
        <taxon>Agrocybe</taxon>
    </lineage>
</organism>
<reference evidence="2 3" key="1">
    <citation type="submission" date="2019-12" db="EMBL/GenBank/DDBJ databases">
        <authorList>
            <person name="Floudas D."/>
            <person name="Bentzer J."/>
            <person name="Ahren D."/>
            <person name="Johansson T."/>
            <person name="Persson P."/>
            <person name="Tunlid A."/>
        </authorList>
    </citation>
    <scope>NUCLEOTIDE SEQUENCE [LARGE SCALE GENOMIC DNA]</scope>
    <source>
        <strain evidence="2 3">CBS 102.39</strain>
    </source>
</reference>
<dbReference type="EMBL" id="JAACJL010000018">
    <property type="protein sequence ID" value="KAF4618212.1"/>
    <property type="molecule type" value="Genomic_DNA"/>
</dbReference>
<dbReference type="Proteomes" id="UP000521872">
    <property type="component" value="Unassembled WGS sequence"/>
</dbReference>
<gene>
    <name evidence="2" type="ORF">D9613_011575</name>
</gene>
<name>A0A8H4QVL2_9AGAR</name>
<protein>
    <submittedName>
        <fullName evidence="2">Uncharacterized protein</fullName>
    </submittedName>
</protein>
<evidence type="ECO:0000313" key="3">
    <source>
        <dbReference type="Proteomes" id="UP000521872"/>
    </source>
</evidence>
<accession>A0A8H4QVL2</accession>
<comment type="caution">
    <text evidence="2">The sequence shown here is derived from an EMBL/GenBank/DDBJ whole genome shotgun (WGS) entry which is preliminary data.</text>
</comment>
<keyword evidence="3" id="KW-1185">Reference proteome</keyword>
<evidence type="ECO:0000256" key="1">
    <source>
        <dbReference type="SAM" id="MobiDB-lite"/>
    </source>
</evidence>
<proteinExistence type="predicted"/>
<sequence length="122" mass="12885">MEDRCASNNSSNPLPSDTSLSQLLPFRLHPSDEIGMSAAFVVDQDSLPSKFLTRRPVNEELGVVYEPVYPPPDSGCAQVPGAAERGILVGSSSPLGSDRSFPTPMATSPSSASILHIFSPQA</sequence>
<feature type="region of interest" description="Disordered" evidence="1">
    <location>
        <begin position="87"/>
        <end position="112"/>
    </location>
</feature>
<evidence type="ECO:0000313" key="2">
    <source>
        <dbReference type="EMBL" id="KAF4618212.1"/>
    </source>
</evidence>
<feature type="compositionally biased region" description="Low complexity" evidence="1">
    <location>
        <begin position="100"/>
        <end position="112"/>
    </location>
</feature>